<protein>
    <submittedName>
        <fullName evidence="2">Bifunctional non-homologous end joining protein LigD</fullName>
    </submittedName>
</protein>
<dbReference type="STRING" id="589385.SAMN05421504_101921"/>
<dbReference type="InterPro" id="IPR033649">
    <property type="entry name" value="MtLigD_Pol-like"/>
</dbReference>
<evidence type="ECO:0000259" key="1">
    <source>
        <dbReference type="Pfam" id="PF21686"/>
    </source>
</evidence>
<dbReference type="AlphaFoldDB" id="A0A1H2ULE4"/>
<evidence type="ECO:0000313" key="3">
    <source>
        <dbReference type="Proteomes" id="UP000199515"/>
    </source>
</evidence>
<dbReference type="EMBL" id="FNON01000001">
    <property type="protein sequence ID" value="SDW56778.1"/>
    <property type="molecule type" value="Genomic_DNA"/>
</dbReference>
<name>A0A1H2ULE4_9PSEU</name>
<dbReference type="InterPro" id="IPR052171">
    <property type="entry name" value="NHEJ_LigD"/>
</dbReference>
<evidence type="ECO:0000313" key="2">
    <source>
        <dbReference type="EMBL" id="SDW56778.1"/>
    </source>
</evidence>
<proteinExistence type="predicted"/>
<keyword evidence="3" id="KW-1185">Reference proteome</keyword>
<sequence>MPESKVLVQVEDQRLTLTNLEKVLYPSNQFTKRDVISYYTRIAPIILPYLADRATTFVRFPNGVEGKSFFEKDVSRHAPSWVRTARLPADSRRGGSDLIDYPVIDGLPALVWAANLAALELHVPQWTVGPRGAKHSPDLLVFDLDPGAPATIVECCQVALKLRDLLAEDGLVAFPKTSGSKGMQLYVAVRTTRDEQTSEYSKSLAETLNSRYPREIVAKMAKALRPGKVFVDWSQNNPNKTTIAPYSLRARELPTVSTPLTWDEVESCRKPYDLVFTAEDVLDRVDDLGDLFADLDGNRTKIPK</sequence>
<accession>A0A1H2ULE4</accession>
<dbReference type="PANTHER" id="PTHR42705:SF2">
    <property type="entry name" value="BIFUNCTIONAL NON-HOMOLOGOUS END JOINING PROTEIN LIGD"/>
    <property type="match status" value="1"/>
</dbReference>
<organism evidence="2 3">
    <name type="scientific">Amycolatopsis xylanica</name>
    <dbReference type="NCBI Taxonomy" id="589385"/>
    <lineage>
        <taxon>Bacteria</taxon>
        <taxon>Bacillati</taxon>
        <taxon>Actinomycetota</taxon>
        <taxon>Actinomycetes</taxon>
        <taxon>Pseudonocardiales</taxon>
        <taxon>Pseudonocardiaceae</taxon>
        <taxon>Amycolatopsis</taxon>
    </lineage>
</organism>
<dbReference type="OrthoDB" id="9802472at2"/>
<reference evidence="2 3" key="1">
    <citation type="submission" date="2016-10" db="EMBL/GenBank/DDBJ databases">
        <authorList>
            <person name="de Groot N.N."/>
        </authorList>
    </citation>
    <scope>NUCLEOTIDE SEQUENCE [LARGE SCALE GENOMIC DNA]</scope>
    <source>
        <strain evidence="2 3">CPCC 202699</strain>
    </source>
</reference>
<dbReference type="Pfam" id="PF21686">
    <property type="entry name" value="LigD_Prim-Pol"/>
    <property type="match status" value="1"/>
</dbReference>
<dbReference type="Gene3D" id="3.90.920.10">
    <property type="entry name" value="DNA primase, PRIM domain"/>
    <property type="match status" value="1"/>
</dbReference>
<dbReference type="NCBIfam" id="TIGR02778">
    <property type="entry name" value="ligD_pol"/>
    <property type="match status" value="1"/>
</dbReference>
<dbReference type="RefSeq" id="WP_091286920.1">
    <property type="nucleotide sequence ID" value="NZ_FNON01000001.1"/>
</dbReference>
<gene>
    <name evidence="2" type="ORF">SAMN05421504_101921</name>
</gene>
<dbReference type="CDD" id="cd04863">
    <property type="entry name" value="MtLigD_Pol_like"/>
    <property type="match status" value="1"/>
</dbReference>
<dbReference type="Proteomes" id="UP000199515">
    <property type="component" value="Unassembled WGS sequence"/>
</dbReference>
<dbReference type="InterPro" id="IPR014145">
    <property type="entry name" value="LigD_pol_dom"/>
</dbReference>
<feature type="domain" description="DNA ligase D polymerase" evidence="1">
    <location>
        <begin position="31"/>
        <end position="292"/>
    </location>
</feature>
<dbReference type="PANTHER" id="PTHR42705">
    <property type="entry name" value="BIFUNCTIONAL NON-HOMOLOGOUS END JOINING PROTEIN LIGD"/>
    <property type="match status" value="1"/>
</dbReference>